<dbReference type="RefSeq" id="WP_145807856.1">
    <property type="nucleotide sequence ID" value="NZ_VIVK01000001.1"/>
</dbReference>
<dbReference type="PANTHER" id="PTHR43963:SF6">
    <property type="entry name" value="CHAIN DEHYDROGENASE FAMILY PROTEIN, PUTATIVE (AFU_ORTHOLOGUE AFUA_3G15350)-RELATED"/>
    <property type="match status" value="1"/>
</dbReference>
<dbReference type="PRINTS" id="PR00080">
    <property type="entry name" value="SDRFAMILY"/>
</dbReference>
<name>A0A561BTY2_9ACTN</name>
<reference evidence="5 6" key="1">
    <citation type="submission" date="2019-06" db="EMBL/GenBank/DDBJ databases">
        <title>Sequencing the genomes of 1000 actinobacteria strains.</title>
        <authorList>
            <person name="Klenk H.-P."/>
        </authorList>
    </citation>
    <scope>NUCLEOTIDE SEQUENCE [LARGE SCALE GENOMIC DNA]</scope>
    <source>
        <strain evidence="5 6">DSM 24683</strain>
    </source>
</reference>
<evidence type="ECO:0000256" key="4">
    <source>
        <dbReference type="RuleBase" id="RU000363"/>
    </source>
</evidence>
<dbReference type="OrthoDB" id="9781117at2"/>
<dbReference type="InterPro" id="IPR020904">
    <property type="entry name" value="Sc_DH/Rdtase_CS"/>
</dbReference>
<comment type="similarity">
    <text evidence="1 4">Belongs to the short-chain dehydrogenases/reductases (SDR) family.</text>
</comment>
<organism evidence="5 6">
    <name type="scientific">Kribbella amoyensis</name>
    <dbReference type="NCBI Taxonomy" id="996641"/>
    <lineage>
        <taxon>Bacteria</taxon>
        <taxon>Bacillati</taxon>
        <taxon>Actinomycetota</taxon>
        <taxon>Actinomycetes</taxon>
        <taxon>Propionibacteriales</taxon>
        <taxon>Kribbellaceae</taxon>
        <taxon>Kribbella</taxon>
    </lineage>
</organism>
<gene>
    <name evidence="5" type="ORF">FB561_3474</name>
</gene>
<dbReference type="Pfam" id="PF00106">
    <property type="entry name" value="adh_short"/>
    <property type="match status" value="1"/>
</dbReference>
<dbReference type="SUPFAM" id="SSF51735">
    <property type="entry name" value="NAD(P)-binding Rossmann-fold domains"/>
    <property type="match status" value="1"/>
</dbReference>
<evidence type="ECO:0000256" key="2">
    <source>
        <dbReference type="ARBA" id="ARBA00022857"/>
    </source>
</evidence>
<accession>A0A561BTY2</accession>
<dbReference type="InterPro" id="IPR036291">
    <property type="entry name" value="NAD(P)-bd_dom_sf"/>
</dbReference>
<dbReference type="PROSITE" id="PS00061">
    <property type="entry name" value="ADH_SHORT"/>
    <property type="match status" value="1"/>
</dbReference>
<keyword evidence="6" id="KW-1185">Reference proteome</keyword>
<dbReference type="PRINTS" id="PR00081">
    <property type="entry name" value="GDHRDH"/>
</dbReference>
<dbReference type="AlphaFoldDB" id="A0A561BTY2"/>
<evidence type="ECO:0000313" key="6">
    <source>
        <dbReference type="Proteomes" id="UP000318380"/>
    </source>
</evidence>
<dbReference type="PANTHER" id="PTHR43963">
    <property type="entry name" value="CARBONYL REDUCTASE 1-RELATED"/>
    <property type="match status" value="1"/>
</dbReference>
<dbReference type="InterPro" id="IPR002347">
    <property type="entry name" value="SDR_fam"/>
</dbReference>
<sequence length="242" mass="24551">MTTQMIALVTGASKGIGREIARQLGGLGYLVLVGARDLGRGEVVAKELVAEGIEAAAVRIDVTDPDSVAAAAGRIGTEYGRLDVLVNNAAIIADGDAAVSVVPAEALRRSFEVNVIGLVATTAAMLPLLRAVGPARIVNLSSELASMERVGDPTSGLSTILTTGYNASKAAVNMITVMLANELRGEGILVNAADPGNCATDMGGWDAPRTAAEGAAVAVRLATLAANGPTGELHAESGRLPW</sequence>
<evidence type="ECO:0000313" key="5">
    <source>
        <dbReference type="EMBL" id="TWD82344.1"/>
    </source>
</evidence>
<dbReference type="Gene3D" id="3.40.50.720">
    <property type="entry name" value="NAD(P)-binding Rossmann-like Domain"/>
    <property type="match status" value="1"/>
</dbReference>
<dbReference type="EMBL" id="VIVK01000001">
    <property type="protein sequence ID" value="TWD82344.1"/>
    <property type="molecule type" value="Genomic_DNA"/>
</dbReference>
<keyword evidence="3" id="KW-0560">Oxidoreductase</keyword>
<dbReference type="Proteomes" id="UP000318380">
    <property type="component" value="Unassembled WGS sequence"/>
</dbReference>
<proteinExistence type="inferred from homology"/>
<dbReference type="GO" id="GO:0016491">
    <property type="term" value="F:oxidoreductase activity"/>
    <property type="evidence" value="ECO:0007669"/>
    <property type="project" value="UniProtKB-KW"/>
</dbReference>
<comment type="caution">
    <text evidence="5">The sequence shown here is derived from an EMBL/GenBank/DDBJ whole genome shotgun (WGS) entry which is preliminary data.</text>
</comment>
<keyword evidence="2" id="KW-0521">NADP</keyword>
<protein>
    <submittedName>
        <fullName evidence="5">Short-subunit dehydrogenase</fullName>
    </submittedName>
</protein>
<evidence type="ECO:0000256" key="3">
    <source>
        <dbReference type="ARBA" id="ARBA00023002"/>
    </source>
</evidence>
<evidence type="ECO:0000256" key="1">
    <source>
        <dbReference type="ARBA" id="ARBA00006484"/>
    </source>
</evidence>